<dbReference type="Gene3D" id="3.40.50.1000">
    <property type="entry name" value="HAD superfamily/HAD-like"/>
    <property type="match status" value="1"/>
</dbReference>
<evidence type="ECO:0000256" key="7">
    <source>
        <dbReference type="ARBA" id="ARBA00031828"/>
    </source>
</evidence>
<evidence type="ECO:0000313" key="9">
    <source>
        <dbReference type="Proteomes" id="UP000530928"/>
    </source>
</evidence>
<dbReference type="InterPro" id="IPR006549">
    <property type="entry name" value="HAD-SF_hydro_IIIA"/>
</dbReference>
<dbReference type="AlphaFoldDB" id="A0A7W0HUD4"/>
<gene>
    <name evidence="8" type="ORF">HNR30_007454</name>
</gene>
<name>A0A7W0HUD4_9ACTN</name>
<keyword evidence="9" id="KW-1185">Reference proteome</keyword>
<dbReference type="NCBIfam" id="TIGR01656">
    <property type="entry name" value="Histidinol-ppas"/>
    <property type="match status" value="1"/>
</dbReference>
<protein>
    <recommendedName>
        <fullName evidence="7">D,D-heptose 1,7-bisphosphate phosphatase</fullName>
    </recommendedName>
</protein>
<keyword evidence="4" id="KW-0479">Metal-binding</keyword>
<evidence type="ECO:0000256" key="4">
    <source>
        <dbReference type="ARBA" id="ARBA00022723"/>
    </source>
</evidence>
<comment type="similarity">
    <text evidence="2">Belongs to the GmhB family.</text>
</comment>
<dbReference type="GO" id="GO:0046872">
    <property type="term" value="F:metal ion binding"/>
    <property type="evidence" value="ECO:0007669"/>
    <property type="project" value="UniProtKB-KW"/>
</dbReference>
<dbReference type="Pfam" id="PF00702">
    <property type="entry name" value="Hydrolase"/>
    <property type="match status" value="1"/>
</dbReference>
<dbReference type="RefSeq" id="WP_220134433.1">
    <property type="nucleotide sequence ID" value="NZ_BAABAM010000007.1"/>
</dbReference>
<accession>A0A7W0HUD4</accession>
<proteinExistence type="inferred from homology"/>
<dbReference type="PANTHER" id="PTHR42891:SF1">
    <property type="entry name" value="D-GLYCERO-BETA-D-MANNO-HEPTOSE-1,7-BISPHOSPHATE 7-PHOSPHATASE"/>
    <property type="match status" value="1"/>
</dbReference>
<dbReference type="InterPro" id="IPR006543">
    <property type="entry name" value="Histidinol-phos"/>
</dbReference>
<dbReference type="NCBIfam" id="TIGR01662">
    <property type="entry name" value="HAD-SF-IIIA"/>
    <property type="match status" value="1"/>
</dbReference>
<comment type="subcellular location">
    <subcellularLocation>
        <location evidence="1">Cytoplasm</location>
    </subcellularLocation>
</comment>
<dbReference type="InterPro" id="IPR023214">
    <property type="entry name" value="HAD_sf"/>
</dbReference>
<dbReference type="InterPro" id="IPR036412">
    <property type="entry name" value="HAD-like_sf"/>
</dbReference>
<dbReference type="PANTHER" id="PTHR42891">
    <property type="entry name" value="D-GLYCERO-BETA-D-MANNO-HEPTOSE-1,7-BISPHOSPHATE 7-PHOSPHATASE"/>
    <property type="match status" value="1"/>
</dbReference>
<evidence type="ECO:0000256" key="2">
    <source>
        <dbReference type="ARBA" id="ARBA00005628"/>
    </source>
</evidence>
<dbReference type="Proteomes" id="UP000530928">
    <property type="component" value="Unassembled WGS sequence"/>
</dbReference>
<dbReference type="InterPro" id="IPR004446">
    <property type="entry name" value="Heptose_bisP_phosphatase"/>
</dbReference>
<evidence type="ECO:0000256" key="3">
    <source>
        <dbReference type="ARBA" id="ARBA00022490"/>
    </source>
</evidence>
<organism evidence="8 9">
    <name type="scientific">Nonomuraea soli</name>
    <dbReference type="NCBI Taxonomy" id="1032476"/>
    <lineage>
        <taxon>Bacteria</taxon>
        <taxon>Bacillati</taxon>
        <taxon>Actinomycetota</taxon>
        <taxon>Actinomycetes</taxon>
        <taxon>Streptosporangiales</taxon>
        <taxon>Streptosporangiaceae</taxon>
        <taxon>Nonomuraea</taxon>
    </lineage>
</organism>
<evidence type="ECO:0000256" key="5">
    <source>
        <dbReference type="ARBA" id="ARBA00022801"/>
    </source>
</evidence>
<sequence>MSRRPAAVLFERDGALIRDVPRIADPEQVNPVPGAADALSRLRRAGVMIAVLASEPGVSTGEVSADELHQVNARVEELLGPFDAWAICVHDVADSCSCRKPRPGLIIRAAAIMDISPLDCVIVGDEGGDSQAAKAAGARSILISQARRSATVRNVLVPDPRSGRPPAAPDQTATDLTEAVDQIMELEPVERLNQLVAGGALHPAQVAAWSRW</sequence>
<dbReference type="EMBL" id="JACDUR010000008">
    <property type="protein sequence ID" value="MBA2896063.1"/>
    <property type="molecule type" value="Genomic_DNA"/>
</dbReference>
<dbReference type="GO" id="GO:0016791">
    <property type="term" value="F:phosphatase activity"/>
    <property type="evidence" value="ECO:0007669"/>
    <property type="project" value="InterPro"/>
</dbReference>
<dbReference type="GO" id="GO:0005975">
    <property type="term" value="P:carbohydrate metabolic process"/>
    <property type="evidence" value="ECO:0007669"/>
    <property type="project" value="InterPro"/>
</dbReference>
<keyword evidence="6" id="KW-0119">Carbohydrate metabolism</keyword>
<dbReference type="SUPFAM" id="SSF56784">
    <property type="entry name" value="HAD-like"/>
    <property type="match status" value="1"/>
</dbReference>
<evidence type="ECO:0000256" key="1">
    <source>
        <dbReference type="ARBA" id="ARBA00004496"/>
    </source>
</evidence>
<dbReference type="GO" id="GO:0005737">
    <property type="term" value="C:cytoplasm"/>
    <property type="evidence" value="ECO:0007669"/>
    <property type="project" value="UniProtKB-SubCell"/>
</dbReference>
<evidence type="ECO:0000256" key="6">
    <source>
        <dbReference type="ARBA" id="ARBA00023277"/>
    </source>
</evidence>
<reference evidence="8 9" key="1">
    <citation type="submission" date="2020-07" db="EMBL/GenBank/DDBJ databases">
        <title>Genomic Encyclopedia of Type Strains, Phase IV (KMG-IV): sequencing the most valuable type-strain genomes for metagenomic binning, comparative biology and taxonomic classification.</title>
        <authorList>
            <person name="Goeker M."/>
        </authorList>
    </citation>
    <scope>NUCLEOTIDE SEQUENCE [LARGE SCALE GENOMIC DNA]</scope>
    <source>
        <strain evidence="8 9">DSM 45533</strain>
    </source>
</reference>
<comment type="caution">
    <text evidence="8">The sequence shown here is derived from an EMBL/GenBank/DDBJ whole genome shotgun (WGS) entry which is preliminary data.</text>
</comment>
<keyword evidence="3" id="KW-0963">Cytoplasm</keyword>
<evidence type="ECO:0000313" key="8">
    <source>
        <dbReference type="EMBL" id="MBA2896063.1"/>
    </source>
</evidence>
<keyword evidence="5" id="KW-0378">Hydrolase</keyword>